<sequence>MTGVAGKQRVLVLFSVLAGLFLMHGITGGGTGCHGMSPAAMAMTSAGSPMWPGPAGSTWSGSAGLTGSAHGAPMHSAIHDEPAMLVPAQPKPGHAQAGETCVPLRPESWAGLFLLAFLIAITAWRPRLPHGTKLVRPHWPHGPPRTGVQVLHQLSISRT</sequence>
<organism evidence="1 2">
    <name type="scientific">Catenulispora subtropica</name>
    <dbReference type="NCBI Taxonomy" id="450798"/>
    <lineage>
        <taxon>Bacteria</taxon>
        <taxon>Bacillati</taxon>
        <taxon>Actinomycetota</taxon>
        <taxon>Actinomycetes</taxon>
        <taxon>Catenulisporales</taxon>
        <taxon>Catenulisporaceae</taxon>
        <taxon>Catenulispora</taxon>
    </lineage>
</organism>
<evidence type="ECO:0000313" key="2">
    <source>
        <dbReference type="Proteomes" id="UP001499854"/>
    </source>
</evidence>
<dbReference type="PROSITE" id="PS51257">
    <property type="entry name" value="PROKAR_LIPOPROTEIN"/>
    <property type="match status" value="1"/>
</dbReference>
<comment type="caution">
    <text evidence="1">The sequence shown here is derived from an EMBL/GenBank/DDBJ whole genome shotgun (WGS) entry which is preliminary data.</text>
</comment>
<accession>A0ABN2T9S1</accession>
<evidence type="ECO:0008006" key="3">
    <source>
        <dbReference type="Google" id="ProtNLM"/>
    </source>
</evidence>
<name>A0ABN2T9S1_9ACTN</name>
<evidence type="ECO:0000313" key="1">
    <source>
        <dbReference type="EMBL" id="GAA2002759.1"/>
    </source>
</evidence>
<keyword evidence="2" id="KW-1185">Reference proteome</keyword>
<protein>
    <recommendedName>
        <fullName evidence="3">Secreted protein</fullName>
    </recommendedName>
</protein>
<dbReference type="EMBL" id="BAAAQM010000075">
    <property type="protein sequence ID" value="GAA2002759.1"/>
    <property type="molecule type" value="Genomic_DNA"/>
</dbReference>
<gene>
    <name evidence="1" type="ORF">GCM10009838_80960</name>
</gene>
<dbReference type="Proteomes" id="UP001499854">
    <property type="component" value="Unassembled WGS sequence"/>
</dbReference>
<proteinExistence type="predicted"/>
<reference evidence="1 2" key="1">
    <citation type="journal article" date="2019" name="Int. J. Syst. Evol. Microbiol.">
        <title>The Global Catalogue of Microorganisms (GCM) 10K type strain sequencing project: providing services to taxonomists for standard genome sequencing and annotation.</title>
        <authorList>
            <consortium name="The Broad Institute Genomics Platform"/>
            <consortium name="The Broad Institute Genome Sequencing Center for Infectious Disease"/>
            <person name="Wu L."/>
            <person name="Ma J."/>
        </authorList>
    </citation>
    <scope>NUCLEOTIDE SEQUENCE [LARGE SCALE GENOMIC DNA]</scope>
    <source>
        <strain evidence="1 2">JCM 16013</strain>
    </source>
</reference>
<dbReference type="RefSeq" id="WP_344662521.1">
    <property type="nucleotide sequence ID" value="NZ_BAAAQM010000075.1"/>
</dbReference>